<dbReference type="EMBL" id="JABCJR010000038">
    <property type="protein sequence ID" value="NMR71479.1"/>
    <property type="molecule type" value="Genomic_DNA"/>
</dbReference>
<dbReference type="PANTHER" id="PTHR34477">
    <property type="entry name" value="UPF0213 PROTEIN YHBQ"/>
    <property type="match status" value="1"/>
</dbReference>
<protein>
    <submittedName>
        <fullName evidence="3">GIY-YIG nuclease family protein</fullName>
    </submittedName>
</protein>
<dbReference type="PANTHER" id="PTHR34477:SF5">
    <property type="entry name" value="BSL5627 PROTEIN"/>
    <property type="match status" value="1"/>
</dbReference>
<dbReference type="InterPro" id="IPR000305">
    <property type="entry name" value="GIY-YIG_endonuc"/>
</dbReference>
<dbReference type="RefSeq" id="WP_102443762.1">
    <property type="nucleotide sequence ID" value="NZ_JABBXC010000035.1"/>
</dbReference>
<evidence type="ECO:0000313" key="4">
    <source>
        <dbReference type="Proteomes" id="UP000590068"/>
    </source>
</evidence>
<comment type="caution">
    <text evidence="3">The sequence shown here is derived from an EMBL/GenBank/DDBJ whole genome shotgun (WGS) entry which is preliminary data.</text>
</comment>
<dbReference type="PROSITE" id="PS50164">
    <property type="entry name" value="GIY_YIG"/>
    <property type="match status" value="1"/>
</dbReference>
<accession>A0ABX1UDL6</accession>
<dbReference type="InterPro" id="IPR050190">
    <property type="entry name" value="UPF0213_domain"/>
</dbReference>
<reference evidence="3 4" key="1">
    <citation type="submission" date="2020-04" db="EMBL/GenBank/DDBJ databases">
        <title>WGS-Seq of Vibrio isolated by the O'Toole Lab.</title>
        <authorList>
            <person name="Mckone K.P."/>
            <person name="Whitaker R."/>
            <person name="Sevigney J.L."/>
            <person name="Herring J.B."/>
            <person name="O'Toole G."/>
        </authorList>
    </citation>
    <scope>NUCLEOTIDE SEQUENCE [LARGE SCALE GENOMIC DNA]</scope>
    <source>
        <strain evidence="3 4">BS_02</strain>
    </source>
</reference>
<keyword evidence="4" id="KW-1185">Reference proteome</keyword>
<evidence type="ECO:0000313" key="3">
    <source>
        <dbReference type="EMBL" id="NMR71479.1"/>
    </source>
</evidence>
<dbReference type="Proteomes" id="UP000590068">
    <property type="component" value="Unassembled WGS sequence"/>
</dbReference>
<dbReference type="SUPFAM" id="SSF82771">
    <property type="entry name" value="GIY-YIG endonuclease"/>
    <property type="match status" value="1"/>
</dbReference>
<dbReference type="Pfam" id="PF01541">
    <property type="entry name" value="GIY-YIG"/>
    <property type="match status" value="1"/>
</dbReference>
<sequence>MNKQPCVYILSSQNKNVLYIGVTSNLPARVWQHKNKVVEGFTHKYNVATLVYYEMHDAMESVISREKQLKTWNRAWKEHLVNKANPQWKDLYQDLF</sequence>
<name>A0ABX1UDL6_9VIBR</name>
<dbReference type="Gene3D" id="3.40.1440.10">
    <property type="entry name" value="GIY-YIG endonuclease"/>
    <property type="match status" value="1"/>
</dbReference>
<dbReference type="InterPro" id="IPR035901">
    <property type="entry name" value="GIY-YIG_endonuc_sf"/>
</dbReference>
<evidence type="ECO:0000256" key="1">
    <source>
        <dbReference type="ARBA" id="ARBA00007435"/>
    </source>
</evidence>
<proteinExistence type="inferred from homology"/>
<organism evidence="3 4">
    <name type="scientific">Vibrio breoganii</name>
    <dbReference type="NCBI Taxonomy" id="553239"/>
    <lineage>
        <taxon>Bacteria</taxon>
        <taxon>Pseudomonadati</taxon>
        <taxon>Pseudomonadota</taxon>
        <taxon>Gammaproteobacteria</taxon>
        <taxon>Vibrionales</taxon>
        <taxon>Vibrionaceae</taxon>
        <taxon>Vibrio</taxon>
    </lineage>
</organism>
<gene>
    <name evidence="3" type="ORF">HJ568_16150</name>
</gene>
<feature type="domain" description="GIY-YIG" evidence="2">
    <location>
        <begin position="3"/>
        <end position="79"/>
    </location>
</feature>
<comment type="similarity">
    <text evidence="1">Belongs to the UPF0213 family.</text>
</comment>
<dbReference type="CDD" id="cd10448">
    <property type="entry name" value="GIY-YIG_unchar_3"/>
    <property type="match status" value="1"/>
</dbReference>
<evidence type="ECO:0000259" key="2">
    <source>
        <dbReference type="PROSITE" id="PS50164"/>
    </source>
</evidence>